<dbReference type="EMBL" id="JACHIA010000002">
    <property type="protein sequence ID" value="MBB6069504.1"/>
    <property type="molecule type" value="Genomic_DNA"/>
</dbReference>
<evidence type="ECO:0000313" key="1">
    <source>
        <dbReference type="EMBL" id="MBB6069504.1"/>
    </source>
</evidence>
<evidence type="ECO:0000313" key="2">
    <source>
        <dbReference type="Proteomes" id="UP000582837"/>
    </source>
</evidence>
<dbReference type="AlphaFoldDB" id="A0A841GVL6"/>
<protein>
    <submittedName>
        <fullName evidence="1">Uncharacterized protein</fullName>
    </submittedName>
</protein>
<sequence>MNTRPVQILEDVRFFAWLAQRGITTAPGWSLGERLVFEGESIERAWRPVGIVSDLPAFINSVLNAAQQGGPWWLMRRGGGPWTDDFGEEGGMRNASLDRLIVGLGYGGASGALRLGVKEIEDVWLIVHNFFVFAWSLAEDLVVIPDDCSCILTFSNEGFVIGRFPSVDRADAFQAGLALAQPMPSHQAPTAPNAGS</sequence>
<keyword evidence="2" id="KW-1185">Reference proteome</keyword>
<reference evidence="1 2" key="1">
    <citation type="submission" date="2020-08" db="EMBL/GenBank/DDBJ databases">
        <title>Genomic Encyclopedia of Type Strains, Phase IV (KMG-IV): sequencing the most valuable type-strain genomes for metagenomic binning, comparative biology and taxonomic classification.</title>
        <authorList>
            <person name="Goeker M."/>
        </authorList>
    </citation>
    <scope>NUCLEOTIDE SEQUENCE [LARGE SCALE GENOMIC DNA]</scope>
    <source>
        <strain evidence="1 2">DSM 29007</strain>
    </source>
</reference>
<comment type="caution">
    <text evidence="1">The sequence shown here is derived from an EMBL/GenBank/DDBJ whole genome shotgun (WGS) entry which is preliminary data.</text>
</comment>
<name>A0A841GVL6_9BACT</name>
<accession>A0A841GVL6</accession>
<dbReference type="RefSeq" id="WP_170037492.1">
    <property type="nucleotide sequence ID" value="NZ_JABDTL010000002.1"/>
</dbReference>
<gene>
    <name evidence="1" type="ORF">HNQ61_001119</name>
</gene>
<proteinExistence type="predicted"/>
<dbReference type="Proteomes" id="UP000582837">
    <property type="component" value="Unassembled WGS sequence"/>
</dbReference>
<organism evidence="1 2">
    <name type="scientific">Longimicrobium terrae</name>
    <dbReference type="NCBI Taxonomy" id="1639882"/>
    <lineage>
        <taxon>Bacteria</taxon>
        <taxon>Pseudomonadati</taxon>
        <taxon>Gemmatimonadota</taxon>
        <taxon>Longimicrobiia</taxon>
        <taxon>Longimicrobiales</taxon>
        <taxon>Longimicrobiaceae</taxon>
        <taxon>Longimicrobium</taxon>
    </lineage>
</organism>